<dbReference type="Gene3D" id="3.10.580.10">
    <property type="entry name" value="CBS-domain"/>
    <property type="match status" value="1"/>
</dbReference>
<dbReference type="CDD" id="cd05014">
    <property type="entry name" value="SIS_Kpsf"/>
    <property type="match status" value="1"/>
</dbReference>
<reference evidence="10 12" key="1">
    <citation type="submission" date="2015-04" db="EMBL/GenBank/DDBJ databases">
        <title>Genome sequence of Kerstersia gyiorum CG1.</title>
        <authorList>
            <person name="Greninger A.L."/>
            <person name="Kozyreva V."/>
            <person name="Chaturvedi V."/>
        </authorList>
    </citation>
    <scope>NUCLEOTIDE SEQUENCE [LARGE SCALE GENOMIC DNA]</scope>
    <source>
        <strain evidence="10 12">CG1</strain>
    </source>
</reference>
<dbReference type="InterPro" id="IPR004800">
    <property type="entry name" value="KdsD/KpsF-type"/>
</dbReference>
<evidence type="ECO:0000256" key="3">
    <source>
        <dbReference type="ARBA" id="ARBA00023122"/>
    </source>
</evidence>
<dbReference type="GO" id="GO:1901135">
    <property type="term" value="P:carbohydrate derivative metabolic process"/>
    <property type="evidence" value="ECO:0007669"/>
    <property type="project" value="InterPro"/>
</dbReference>
<evidence type="ECO:0000256" key="2">
    <source>
        <dbReference type="ARBA" id="ARBA00022737"/>
    </source>
</evidence>
<keyword evidence="2" id="KW-0677">Repeat</keyword>
<dbReference type="Proteomes" id="UP000078084">
    <property type="component" value="Unassembled WGS sequence"/>
</dbReference>
<evidence type="ECO:0000256" key="7">
    <source>
        <dbReference type="PROSITE-ProRule" id="PRU00703"/>
    </source>
</evidence>
<evidence type="ECO:0000259" key="9">
    <source>
        <dbReference type="PROSITE" id="PS51464"/>
    </source>
</evidence>
<keyword evidence="11" id="KW-0413">Isomerase</keyword>
<feature type="site" description="Catalytically relevant" evidence="6">
    <location>
        <position position="193"/>
    </location>
</feature>
<evidence type="ECO:0000256" key="5">
    <source>
        <dbReference type="PIRSR" id="PIRSR004692-2"/>
    </source>
</evidence>
<dbReference type="InterPro" id="IPR035474">
    <property type="entry name" value="SIS_Kpsf"/>
</dbReference>
<dbReference type="AlphaFoldDB" id="A0A171KRV9"/>
<dbReference type="EMBL" id="SGWZ01000005">
    <property type="protein sequence ID" value="RZS66805.1"/>
    <property type="molecule type" value="Genomic_DNA"/>
</dbReference>
<dbReference type="Pfam" id="PF00571">
    <property type="entry name" value="CBS"/>
    <property type="match status" value="2"/>
</dbReference>
<name>A0A171KRV9_9BURK</name>
<dbReference type="PATRIC" id="fig|206506.3.peg.2258"/>
<reference evidence="11 13" key="2">
    <citation type="submission" date="2019-02" db="EMBL/GenBank/DDBJ databases">
        <title>Genomic Encyclopedia of Type Strains, Phase IV (KMG-IV): sequencing the most valuable type-strain genomes for metagenomic binning, comparative biology and taxonomic classification.</title>
        <authorList>
            <person name="Goeker M."/>
        </authorList>
    </citation>
    <scope>NUCLEOTIDE SEQUENCE [LARGE SCALE GENOMIC DNA]</scope>
    <source>
        <strain evidence="11 13">DSM 16618</strain>
    </source>
</reference>
<dbReference type="InterPro" id="IPR001347">
    <property type="entry name" value="SIS_dom"/>
</dbReference>
<evidence type="ECO:0000313" key="13">
    <source>
        <dbReference type="Proteomes" id="UP000292039"/>
    </source>
</evidence>
<feature type="site" description="Catalytically relevant" evidence="6">
    <location>
        <position position="59"/>
    </location>
</feature>
<evidence type="ECO:0000259" key="8">
    <source>
        <dbReference type="PROSITE" id="PS51371"/>
    </source>
</evidence>
<dbReference type="GO" id="GO:0005975">
    <property type="term" value="P:carbohydrate metabolic process"/>
    <property type="evidence" value="ECO:0007669"/>
    <property type="project" value="InterPro"/>
</dbReference>
<sequence length="329" mass="34485">MDSTTAFNPELALASAFRTLETEAQAILALRESLRNAFPQAVERILACKGRVIVSGLGKTGHIATKIAATFASTGTPSFFLHAAEAVHGDLGMVTSNDILIALSQSGGSQELLTILPAVRRLGVPVIAISGNPQSELARNADIYLSSAVAQEACPLNLAPTASTTAALALGDALAVACLEARGFNAEDFARSHPGGALGRRLLTLVRDIMRQGEQLPTVPAQAGMIQALEEISRKGMGMTAVLDADGRPCGIFTDGDLRRLLEKRGSITGLSVSDGMTRQPHSINPEAMAVDAAARMDEMRVSQLLVTDSQGKLVGALHMHDLMAAKVI</sequence>
<dbReference type="OrthoDB" id="9762536at2"/>
<feature type="site" description="Catalytically relevant" evidence="6">
    <location>
        <position position="111"/>
    </location>
</feature>
<accession>A0A171KRV9</accession>
<dbReference type="GO" id="GO:0046872">
    <property type="term" value="F:metal ion binding"/>
    <property type="evidence" value="ECO:0007669"/>
    <property type="project" value="UniProtKB-KW"/>
</dbReference>
<feature type="domain" description="SIS" evidence="9">
    <location>
        <begin position="41"/>
        <end position="184"/>
    </location>
</feature>
<dbReference type="PANTHER" id="PTHR42745">
    <property type="match status" value="1"/>
</dbReference>
<dbReference type="InterPro" id="IPR046348">
    <property type="entry name" value="SIS_dom_sf"/>
</dbReference>
<dbReference type="Proteomes" id="UP000292039">
    <property type="component" value="Unassembled WGS sequence"/>
</dbReference>
<dbReference type="EMBL" id="LBNE01000006">
    <property type="protein sequence ID" value="KKO71626.1"/>
    <property type="molecule type" value="Genomic_DNA"/>
</dbReference>
<evidence type="ECO:0000313" key="12">
    <source>
        <dbReference type="Proteomes" id="UP000078084"/>
    </source>
</evidence>
<dbReference type="NCBIfam" id="TIGR00393">
    <property type="entry name" value="kpsF"/>
    <property type="match status" value="1"/>
</dbReference>
<dbReference type="InterPro" id="IPR000644">
    <property type="entry name" value="CBS_dom"/>
</dbReference>
<dbReference type="InterPro" id="IPR050986">
    <property type="entry name" value="GutQ/KpsF_isomerases"/>
</dbReference>
<comment type="similarity">
    <text evidence="1 4">Belongs to the SIS family. GutQ/KpsF subfamily.</text>
</comment>
<dbReference type="RefSeq" id="WP_068371421.1">
    <property type="nucleotide sequence ID" value="NZ_CBCSEB010000009.1"/>
</dbReference>
<evidence type="ECO:0000256" key="1">
    <source>
        <dbReference type="ARBA" id="ARBA00008165"/>
    </source>
</evidence>
<gene>
    <name evidence="10" type="ORF">AAV32_10570</name>
    <name evidence="11" type="ORF">EV679_2964</name>
</gene>
<dbReference type="PANTHER" id="PTHR42745:SF1">
    <property type="entry name" value="ARABINOSE 5-PHOSPHATE ISOMERASE KDSD"/>
    <property type="match status" value="1"/>
</dbReference>
<dbReference type="STRING" id="206506.AAV32_10570"/>
<protein>
    <submittedName>
        <fullName evidence="11">Arabinose-5-phosphate isomerase</fullName>
    </submittedName>
</protein>
<dbReference type="PROSITE" id="PS51371">
    <property type="entry name" value="CBS"/>
    <property type="match status" value="2"/>
</dbReference>
<evidence type="ECO:0000313" key="10">
    <source>
        <dbReference type="EMBL" id="KKO71626.1"/>
    </source>
</evidence>
<keyword evidence="5" id="KW-0479">Metal-binding</keyword>
<dbReference type="FunFam" id="3.40.50.10490:FF:000011">
    <property type="entry name" value="Arabinose 5-phosphate isomerase"/>
    <property type="match status" value="1"/>
</dbReference>
<dbReference type="GeneID" id="99725119"/>
<keyword evidence="12" id="KW-1185">Reference proteome</keyword>
<feature type="site" description="Catalytically relevant" evidence="6">
    <location>
        <position position="152"/>
    </location>
</feature>
<dbReference type="SMART" id="SM00116">
    <property type="entry name" value="CBS"/>
    <property type="match status" value="2"/>
</dbReference>
<keyword evidence="3 7" id="KW-0129">CBS domain</keyword>
<organism evidence="10 12">
    <name type="scientific">Kerstersia gyiorum</name>
    <dbReference type="NCBI Taxonomy" id="206506"/>
    <lineage>
        <taxon>Bacteria</taxon>
        <taxon>Pseudomonadati</taxon>
        <taxon>Pseudomonadota</taxon>
        <taxon>Betaproteobacteria</taxon>
        <taxon>Burkholderiales</taxon>
        <taxon>Alcaligenaceae</taxon>
        <taxon>Kerstersia</taxon>
    </lineage>
</organism>
<dbReference type="SUPFAM" id="SSF53697">
    <property type="entry name" value="SIS domain"/>
    <property type="match status" value="1"/>
</dbReference>
<dbReference type="Gene3D" id="3.40.50.10490">
    <property type="entry name" value="Glucose-6-phosphate isomerase like protein, domain 1"/>
    <property type="match status" value="1"/>
</dbReference>
<keyword evidence="5" id="KW-0862">Zinc</keyword>
<feature type="binding site" evidence="5">
    <location>
        <position position="82"/>
    </location>
    <ligand>
        <name>Zn(2+)</name>
        <dbReference type="ChEBI" id="CHEBI:29105"/>
    </ligand>
</feature>
<dbReference type="GO" id="GO:0097367">
    <property type="term" value="F:carbohydrate derivative binding"/>
    <property type="evidence" value="ECO:0007669"/>
    <property type="project" value="InterPro"/>
</dbReference>
<dbReference type="CDD" id="cd04604">
    <property type="entry name" value="CBS_pair_SIS_assoc"/>
    <property type="match status" value="1"/>
</dbReference>
<dbReference type="GO" id="GO:0019146">
    <property type="term" value="F:arabinose-5-phosphate isomerase activity"/>
    <property type="evidence" value="ECO:0007669"/>
    <property type="project" value="UniProtKB-ARBA"/>
</dbReference>
<evidence type="ECO:0000256" key="4">
    <source>
        <dbReference type="PIRNR" id="PIRNR004692"/>
    </source>
</evidence>
<feature type="domain" description="CBS" evidence="8">
    <location>
        <begin position="210"/>
        <end position="268"/>
    </location>
</feature>
<dbReference type="PROSITE" id="PS51464">
    <property type="entry name" value="SIS"/>
    <property type="match status" value="1"/>
</dbReference>
<dbReference type="PIRSF" id="PIRSF004692">
    <property type="entry name" value="KdsD_KpsF"/>
    <property type="match status" value="1"/>
</dbReference>
<evidence type="ECO:0000313" key="11">
    <source>
        <dbReference type="EMBL" id="RZS66805.1"/>
    </source>
</evidence>
<dbReference type="Pfam" id="PF01380">
    <property type="entry name" value="SIS"/>
    <property type="match status" value="1"/>
</dbReference>
<proteinExistence type="inferred from homology"/>
<dbReference type="InterPro" id="IPR046342">
    <property type="entry name" value="CBS_dom_sf"/>
</dbReference>
<comment type="caution">
    <text evidence="10">The sequence shown here is derived from an EMBL/GenBank/DDBJ whole genome shotgun (WGS) entry which is preliminary data.</text>
</comment>
<feature type="domain" description="CBS" evidence="8">
    <location>
        <begin position="277"/>
        <end position="329"/>
    </location>
</feature>
<evidence type="ECO:0000256" key="6">
    <source>
        <dbReference type="PIRSR" id="PIRSR004692-3"/>
    </source>
</evidence>